<gene>
    <name evidence="1" type="ORF">L1987_17171</name>
</gene>
<dbReference type="EMBL" id="CM042023">
    <property type="protein sequence ID" value="KAI3812461.1"/>
    <property type="molecule type" value="Genomic_DNA"/>
</dbReference>
<reference evidence="2" key="1">
    <citation type="journal article" date="2022" name="Mol. Ecol. Resour.">
        <title>The genomes of chicory, endive, great burdock and yacon provide insights into Asteraceae palaeo-polyploidization history and plant inulin production.</title>
        <authorList>
            <person name="Fan W."/>
            <person name="Wang S."/>
            <person name="Wang H."/>
            <person name="Wang A."/>
            <person name="Jiang F."/>
            <person name="Liu H."/>
            <person name="Zhao H."/>
            <person name="Xu D."/>
            <person name="Zhang Y."/>
        </authorList>
    </citation>
    <scope>NUCLEOTIDE SEQUENCE [LARGE SCALE GENOMIC DNA]</scope>
    <source>
        <strain evidence="2">cv. Yunnan</strain>
    </source>
</reference>
<reference evidence="1 2" key="2">
    <citation type="journal article" date="2022" name="Mol. Ecol. Resour.">
        <title>The genomes of chicory, endive, great burdock and yacon provide insights into Asteraceae paleo-polyploidization history and plant inulin production.</title>
        <authorList>
            <person name="Fan W."/>
            <person name="Wang S."/>
            <person name="Wang H."/>
            <person name="Wang A."/>
            <person name="Jiang F."/>
            <person name="Liu H."/>
            <person name="Zhao H."/>
            <person name="Xu D."/>
            <person name="Zhang Y."/>
        </authorList>
    </citation>
    <scope>NUCLEOTIDE SEQUENCE [LARGE SCALE GENOMIC DNA]</scope>
    <source>
        <strain evidence="2">cv. Yunnan</strain>
        <tissue evidence="1">Leaves</tissue>
    </source>
</reference>
<protein>
    <submittedName>
        <fullName evidence="1">Uncharacterized protein</fullName>
    </submittedName>
</protein>
<comment type="caution">
    <text evidence="1">The sequence shown here is derived from an EMBL/GenBank/DDBJ whole genome shotgun (WGS) entry which is preliminary data.</text>
</comment>
<sequence>MEFFCSIMNLKKIVAISDHFPSCSSPRKKVVSGFVVGFVSFFVFLLILFSNSSFKNPDSDKLFILGFNNSTCSSSTTEIYIENSTQLEQSPKISAKVTDFKDTHVKNETFSAITMNHKEGEVAIGQEIGNGSVKSYGLDQDHGKNFQMLGNLCSSFEECDIFDGRWDYNCTVDFVSSPFLVRESSFKGENGSFETLRLDLMDQTTSMYQDADILIFNTGHWWTHEKTSRGYILQWKVITRKAIMFTQNSRLLMRIQGLFPHGPNG</sequence>
<evidence type="ECO:0000313" key="2">
    <source>
        <dbReference type="Proteomes" id="UP001056120"/>
    </source>
</evidence>
<keyword evidence="2" id="KW-1185">Reference proteome</keyword>
<proteinExistence type="predicted"/>
<accession>A0ACB9IYC4</accession>
<organism evidence="1 2">
    <name type="scientific">Smallanthus sonchifolius</name>
    <dbReference type="NCBI Taxonomy" id="185202"/>
    <lineage>
        <taxon>Eukaryota</taxon>
        <taxon>Viridiplantae</taxon>
        <taxon>Streptophyta</taxon>
        <taxon>Embryophyta</taxon>
        <taxon>Tracheophyta</taxon>
        <taxon>Spermatophyta</taxon>
        <taxon>Magnoliopsida</taxon>
        <taxon>eudicotyledons</taxon>
        <taxon>Gunneridae</taxon>
        <taxon>Pentapetalae</taxon>
        <taxon>asterids</taxon>
        <taxon>campanulids</taxon>
        <taxon>Asterales</taxon>
        <taxon>Asteraceae</taxon>
        <taxon>Asteroideae</taxon>
        <taxon>Heliantheae alliance</taxon>
        <taxon>Millerieae</taxon>
        <taxon>Smallanthus</taxon>
    </lineage>
</organism>
<dbReference type="Proteomes" id="UP001056120">
    <property type="component" value="Linkage Group LG06"/>
</dbReference>
<evidence type="ECO:0000313" key="1">
    <source>
        <dbReference type="EMBL" id="KAI3812461.1"/>
    </source>
</evidence>
<name>A0ACB9IYC4_9ASTR</name>